<name>A0ABR3R6S1_9PLEO</name>
<reference evidence="2 3" key="1">
    <citation type="submission" date="2024-02" db="EMBL/GenBank/DDBJ databases">
        <title>De novo assembly and annotation of 12 fungi associated with fruit tree decline syndrome in Ontario, Canada.</title>
        <authorList>
            <person name="Sulman M."/>
            <person name="Ellouze W."/>
            <person name="Ilyukhin E."/>
        </authorList>
    </citation>
    <scope>NUCLEOTIDE SEQUENCE [LARGE SCALE GENOMIC DNA]</scope>
    <source>
        <strain evidence="2 3">M97-236</strain>
    </source>
</reference>
<evidence type="ECO:0000313" key="3">
    <source>
        <dbReference type="Proteomes" id="UP001521222"/>
    </source>
</evidence>
<proteinExistence type="predicted"/>
<dbReference type="Proteomes" id="UP001521222">
    <property type="component" value="Unassembled WGS sequence"/>
</dbReference>
<evidence type="ECO:0000313" key="2">
    <source>
        <dbReference type="EMBL" id="KAL1600052.1"/>
    </source>
</evidence>
<feature type="transmembrane region" description="Helical" evidence="1">
    <location>
        <begin position="23"/>
        <end position="43"/>
    </location>
</feature>
<keyword evidence="3" id="KW-1185">Reference proteome</keyword>
<protein>
    <recommendedName>
        <fullName evidence="4">YeeE/YedE family protein</fullName>
    </recommendedName>
</protein>
<comment type="caution">
    <text evidence="2">The sequence shown here is derived from an EMBL/GenBank/DDBJ whole genome shotgun (WGS) entry which is preliminary data.</text>
</comment>
<keyword evidence="1" id="KW-0472">Membrane</keyword>
<dbReference type="InterPro" id="IPR046513">
    <property type="entry name" value="DUF6691"/>
</dbReference>
<accession>A0ABR3R6S1</accession>
<keyword evidence="1" id="KW-0812">Transmembrane</keyword>
<organism evidence="2 3">
    <name type="scientific">Nothophoma quercina</name>
    <dbReference type="NCBI Taxonomy" id="749835"/>
    <lineage>
        <taxon>Eukaryota</taxon>
        <taxon>Fungi</taxon>
        <taxon>Dikarya</taxon>
        <taxon>Ascomycota</taxon>
        <taxon>Pezizomycotina</taxon>
        <taxon>Dothideomycetes</taxon>
        <taxon>Pleosporomycetidae</taxon>
        <taxon>Pleosporales</taxon>
        <taxon>Pleosporineae</taxon>
        <taxon>Didymellaceae</taxon>
        <taxon>Nothophoma</taxon>
    </lineage>
</organism>
<evidence type="ECO:0008006" key="4">
    <source>
        <dbReference type="Google" id="ProtNLM"/>
    </source>
</evidence>
<dbReference type="Pfam" id="PF20398">
    <property type="entry name" value="DUF6691"/>
    <property type="match status" value="1"/>
</dbReference>
<gene>
    <name evidence="2" type="ORF">SLS59_006126</name>
</gene>
<sequence length="159" mass="17637">MAHPAKVTSFLSFPVMHAWDPSLLLVILFGVFPNFLTIQWKGFTQPPAFAKKFELPTKTIKDVDAKFVAGAAAFGVGWGLTGTCPGPAVLRAFAQPVWGALWLDDVGSYFERATESESLYPPKCCGQIFLLDTYEAHIPFEVQWAFQMKEQGEYSVLAK</sequence>
<keyword evidence="1" id="KW-1133">Transmembrane helix</keyword>
<dbReference type="EMBL" id="JAKIXB020000019">
    <property type="protein sequence ID" value="KAL1600052.1"/>
    <property type="molecule type" value="Genomic_DNA"/>
</dbReference>
<evidence type="ECO:0000256" key="1">
    <source>
        <dbReference type="SAM" id="Phobius"/>
    </source>
</evidence>